<name>A0ABD3F199_9STRA</name>
<dbReference type="EMBL" id="JBIMZQ010000043">
    <property type="protein sequence ID" value="KAL3660074.1"/>
    <property type="molecule type" value="Genomic_DNA"/>
</dbReference>
<evidence type="ECO:0000313" key="2">
    <source>
        <dbReference type="Proteomes" id="UP001632037"/>
    </source>
</evidence>
<accession>A0ABD3F199</accession>
<reference evidence="1 2" key="1">
    <citation type="submission" date="2024-09" db="EMBL/GenBank/DDBJ databases">
        <title>Genome sequencing and assembly of Phytophthora oleae, isolate VK10A, causative agent of rot of olive drupes.</title>
        <authorList>
            <person name="Conti Taguali S."/>
            <person name="Riolo M."/>
            <person name="La Spada F."/>
            <person name="Cacciola S.O."/>
            <person name="Dionisio G."/>
        </authorList>
    </citation>
    <scope>NUCLEOTIDE SEQUENCE [LARGE SCALE GENOMIC DNA]</scope>
    <source>
        <strain evidence="1 2">VK10A</strain>
    </source>
</reference>
<evidence type="ECO:0000313" key="1">
    <source>
        <dbReference type="EMBL" id="KAL3660074.1"/>
    </source>
</evidence>
<dbReference type="Pfam" id="PF00612">
    <property type="entry name" value="IQ"/>
    <property type="match status" value="1"/>
</dbReference>
<organism evidence="1 2">
    <name type="scientific">Phytophthora oleae</name>
    <dbReference type="NCBI Taxonomy" id="2107226"/>
    <lineage>
        <taxon>Eukaryota</taxon>
        <taxon>Sar</taxon>
        <taxon>Stramenopiles</taxon>
        <taxon>Oomycota</taxon>
        <taxon>Peronosporomycetes</taxon>
        <taxon>Peronosporales</taxon>
        <taxon>Peronosporaceae</taxon>
        <taxon>Phytophthora</taxon>
    </lineage>
</organism>
<comment type="caution">
    <text evidence="1">The sequence shown here is derived from an EMBL/GenBank/DDBJ whole genome shotgun (WGS) entry which is preliminary data.</text>
</comment>
<sequence length="238" mass="26725">MMPSLRRSRSASMSSLAQVDLNTLDPDVVLDYARKVMNLQPQPAISAEKLQMLFALSQKLMKWFLEDREQLQKQLKLPENTDSPLSPLHIQQVAPLTLEVHRSKESEKPSVASRILASVAPDIELTHTPEQAKDLIVHAQSLPMRPAEVSIMSTHPDRTPEQALQTVTENESLVPTTVSASATSLPQEAMPSNPPKTDALQVYMQVQSSVICMQKYVRGFMARRRFFKTLEELLRGRA</sequence>
<keyword evidence="2" id="KW-1185">Reference proteome</keyword>
<dbReference type="AlphaFoldDB" id="A0ABD3F199"/>
<proteinExistence type="predicted"/>
<gene>
    <name evidence="1" type="ORF">V7S43_014996</name>
</gene>
<protein>
    <submittedName>
        <fullName evidence="1">Uncharacterized protein</fullName>
    </submittedName>
</protein>
<dbReference type="InterPro" id="IPR000048">
    <property type="entry name" value="IQ_motif_EF-hand-BS"/>
</dbReference>
<dbReference type="PROSITE" id="PS50096">
    <property type="entry name" value="IQ"/>
    <property type="match status" value="1"/>
</dbReference>
<dbReference type="Proteomes" id="UP001632037">
    <property type="component" value="Unassembled WGS sequence"/>
</dbReference>